<dbReference type="RefSeq" id="WP_079472385.1">
    <property type="nucleotide sequence ID" value="NZ_FUZZ01000004.1"/>
</dbReference>
<dbReference type="GO" id="GO:0016788">
    <property type="term" value="F:hydrolase activity, acting on ester bonds"/>
    <property type="evidence" value="ECO:0007669"/>
    <property type="project" value="TreeGrafter"/>
</dbReference>
<dbReference type="InterPro" id="IPR000801">
    <property type="entry name" value="Esterase-like"/>
</dbReference>
<protein>
    <submittedName>
        <fullName evidence="4">Predicted hydrolase of the alpha/beta superfamily</fullName>
    </submittedName>
</protein>
<organism evidence="4 5">
    <name type="scientific">Chitinophaga ginsengisegetis</name>
    <dbReference type="NCBI Taxonomy" id="393003"/>
    <lineage>
        <taxon>Bacteria</taxon>
        <taxon>Pseudomonadati</taxon>
        <taxon>Bacteroidota</taxon>
        <taxon>Chitinophagia</taxon>
        <taxon>Chitinophagales</taxon>
        <taxon>Chitinophagaceae</taxon>
        <taxon>Chitinophaga</taxon>
    </lineage>
</organism>
<dbReference type="Gene3D" id="3.90.182.10">
    <property type="entry name" value="Toxin - Anthrax Protective Antigen,domain 1"/>
    <property type="match status" value="1"/>
</dbReference>
<dbReference type="SUPFAM" id="SSF56988">
    <property type="entry name" value="Anthrax protective antigen"/>
    <property type="match status" value="1"/>
</dbReference>
<evidence type="ECO:0000313" key="5">
    <source>
        <dbReference type="Proteomes" id="UP000190166"/>
    </source>
</evidence>
<dbReference type="SUPFAM" id="SSF53474">
    <property type="entry name" value="alpha/beta-Hydrolases"/>
    <property type="match status" value="1"/>
</dbReference>
<feature type="domain" description="PA14" evidence="3">
    <location>
        <begin position="371"/>
        <end position="509"/>
    </location>
</feature>
<evidence type="ECO:0000259" key="3">
    <source>
        <dbReference type="PROSITE" id="PS51820"/>
    </source>
</evidence>
<evidence type="ECO:0000256" key="1">
    <source>
        <dbReference type="ARBA" id="ARBA00005622"/>
    </source>
</evidence>
<dbReference type="PANTHER" id="PTHR40841:SF2">
    <property type="entry name" value="SIDEROPHORE-DEGRADING ESTERASE (EUROFUNG)"/>
    <property type="match status" value="1"/>
</dbReference>
<keyword evidence="5" id="KW-1185">Reference proteome</keyword>
<dbReference type="InterPro" id="IPR029058">
    <property type="entry name" value="AB_hydrolase_fold"/>
</dbReference>
<dbReference type="InterPro" id="IPR052558">
    <property type="entry name" value="Siderophore_Hydrolase_D"/>
</dbReference>
<name>A0A1T5P918_9BACT</name>
<keyword evidence="2 4" id="KW-0378">Hydrolase</keyword>
<reference evidence="4 5" key="1">
    <citation type="submission" date="2017-02" db="EMBL/GenBank/DDBJ databases">
        <authorList>
            <person name="Peterson S.W."/>
        </authorList>
    </citation>
    <scope>NUCLEOTIDE SEQUENCE [LARGE SCALE GENOMIC DNA]</scope>
    <source>
        <strain evidence="4 5">DSM 18108</strain>
    </source>
</reference>
<proteinExistence type="inferred from homology"/>
<sequence>MKAFTIAKVQLLILLLISIIARSQDISPVKDSLFSAILKETRPVNVVLPKNYDPAIQYEVIYCLGDIPDFLNVEWSLLQWEGFIPKNTILVGIPDFVRDGVNMRERDLAPTKTSANTGEANRFLLFFRNELMPYINRQYHAKSGGHTLYGGSMGGLFVMYTFLTAPDLFTSYVAIDPSLWWDNFYLHKLAAEKFAHRDTLNNTLFIAGREGAAYQFMGVAGMDSILKAKAPAGLDWKCVQYSNETHYSTNFKGFWEGLKFSYGGFYASTGGYPTSRKIAIKPDNGIVLRNKPFKLICYNLAADAYLHYTTDGTTPGIYSPRITGEETPITIDKDAKIIVTSMGKRKEYNKSASAFFQVGEVFPAAAMPAGSKPGGLRYKYYEGNWDTIPDFRKLKPGETGIATTDFNLNKTSKKNNYALVQEGYIKISEPGYYIFEMGTGNEHTKVYLNNRLILGVHFKADEGESFMVPLEKGFYPFRINYFHKKNGNDLQPVYLKTEGQEDFPLPAAMLFSGK</sequence>
<gene>
    <name evidence="4" type="ORF">SAMN05660461_5127</name>
</gene>
<dbReference type="Gene3D" id="3.40.50.1820">
    <property type="entry name" value="alpha/beta hydrolase"/>
    <property type="match status" value="1"/>
</dbReference>
<dbReference type="PROSITE" id="PS51820">
    <property type="entry name" value="PA14"/>
    <property type="match status" value="1"/>
</dbReference>
<dbReference type="EMBL" id="FUZZ01000004">
    <property type="protein sequence ID" value="SKD09244.1"/>
    <property type="molecule type" value="Genomic_DNA"/>
</dbReference>
<dbReference type="Proteomes" id="UP000190166">
    <property type="component" value="Unassembled WGS sequence"/>
</dbReference>
<comment type="similarity">
    <text evidence="1">Belongs to the esterase D family.</text>
</comment>
<evidence type="ECO:0000313" key="4">
    <source>
        <dbReference type="EMBL" id="SKD09244.1"/>
    </source>
</evidence>
<accession>A0A1T5P918</accession>
<evidence type="ECO:0000256" key="2">
    <source>
        <dbReference type="ARBA" id="ARBA00022801"/>
    </source>
</evidence>
<dbReference type="PANTHER" id="PTHR40841">
    <property type="entry name" value="SIDEROPHORE TRIACETYLFUSARININE C ESTERASE"/>
    <property type="match status" value="1"/>
</dbReference>
<dbReference type="STRING" id="393003.SAMN05660461_5127"/>
<dbReference type="AlphaFoldDB" id="A0A1T5P918"/>
<dbReference type="InterPro" id="IPR037524">
    <property type="entry name" value="PA14/GLEYA"/>
</dbReference>
<dbReference type="Pfam" id="PF00756">
    <property type="entry name" value="Esterase"/>
    <property type="match status" value="1"/>
</dbReference>